<dbReference type="InterPro" id="IPR050303">
    <property type="entry name" value="GatZ_KbaZ_carbometab"/>
</dbReference>
<keyword evidence="5" id="KW-0598">Phosphotransferase system</keyword>
<comment type="subcellular location">
    <subcellularLocation>
        <location evidence="1">Cell membrane</location>
        <topology evidence="1">Multi-pass membrane protein</topology>
    </subcellularLocation>
</comment>
<dbReference type="NCBIfam" id="TIGR00828">
    <property type="entry name" value="EIID-AGA"/>
    <property type="match status" value="1"/>
</dbReference>
<dbReference type="PANTHER" id="PTHR32502">
    <property type="entry name" value="N-ACETYLGALACTOSAMINE PERMEASE II COMPONENT-RELATED"/>
    <property type="match status" value="1"/>
</dbReference>
<evidence type="ECO:0000256" key="6">
    <source>
        <dbReference type="ARBA" id="ARBA00022692"/>
    </source>
</evidence>
<keyword evidence="3" id="KW-1003">Cell membrane</keyword>
<gene>
    <name evidence="10" type="ORF">CYJ27_07675</name>
</gene>
<evidence type="ECO:0000256" key="4">
    <source>
        <dbReference type="ARBA" id="ARBA00022597"/>
    </source>
</evidence>
<evidence type="ECO:0000256" key="7">
    <source>
        <dbReference type="ARBA" id="ARBA00022989"/>
    </source>
</evidence>
<dbReference type="GO" id="GO:0005886">
    <property type="term" value="C:plasma membrane"/>
    <property type="evidence" value="ECO:0007669"/>
    <property type="project" value="UniProtKB-SubCell"/>
</dbReference>
<dbReference type="Proteomes" id="UP000234775">
    <property type="component" value="Unassembled WGS sequence"/>
</dbReference>
<dbReference type="PROSITE" id="PS51108">
    <property type="entry name" value="PTS_EIID"/>
    <property type="match status" value="1"/>
</dbReference>
<keyword evidence="7 9" id="KW-1133">Transmembrane helix</keyword>
<keyword evidence="2" id="KW-0813">Transport</keyword>
<keyword evidence="4" id="KW-0762">Sugar transport</keyword>
<dbReference type="PANTHER" id="PTHR32502:SF5">
    <property type="entry name" value="N-ACETYLGALACTOSAMINE PERMEASE IID COMPONENT-RELATED"/>
    <property type="match status" value="1"/>
</dbReference>
<sequence>MSWKISKGELIMANNNIKDNHTITKKDLFETFVYSNFQQASFNYERIHALAFCVDMIPTIKRVYKTKEEQVKALKRHLPFFNVTPGLVGPVIGVTMALEEARAQNKNVDEQTINSLKIGLMGPLCGVGDPLMWGTLRPITAALGASIALSGSVLGPLMFFVSFNAVRLALKWYGLVYGFKQGINIVKELSGNFLQKLTEGASILGLFVMGVLVNSWAKINIPIVVSKTTNPTTGQEVITTIQNILDSLIPGLLPLGLTFLMMYLLKKKVNPTLLIFSLFGIGILGYWLGFLGK</sequence>
<evidence type="ECO:0000256" key="1">
    <source>
        <dbReference type="ARBA" id="ARBA00004651"/>
    </source>
</evidence>
<dbReference type="InterPro" id="IPR004704">
    <property type="entry name" value="PTS_IID_man"/>
</dbReference>
<accession>A0A2I1K5C7</accession>
<evidence type="ECO:0000313" key="10">
    <source>
        <dbReference type="EMBL" id="PKY90844.1"/>
    </source>
</evidence>
<dbReference type="EMBL" id="PKGZ01000008">
    <property type="protein sequence ID" value="PKY90844.1"/>
    <property type="molecule type" value="Genomic_DNA"/>
</dbReference>
<organism evidence="10 11">
    <name type="scientific">Aerococcus christensenii</name>
    <dbReference type="NCBI Taxonomy" id="87541"/>
    <lineage>
        <taxon>Bacteria</taxon>
        <taxon>Bacillati</taxon>
        <taxon>Bacillota</taxon>
        <taxon>Bacilli</taxon>
        <taxon>Lactobacillales</taxon>
        <taxon>Aerococcaceae</taxon>
        <taxon>Aerococcus</taxon>
    </lineage>
</organism>
<evidence type="ECO:0000256" key="3">
    <source>
        <dbReference type="ARBA" id="ARBA00022475"/>
    </source>
</evidence>
<comment type="caution">
    <text evidence="10">The sequence shown here is derived from an EMBL/GenBank/DDBJ whole genome shotgun (WGS) entry which is preliminary data.</text>
</comment>
<reference evidence="10 11" key="1">
    <citation type="submission" date="2017-12" db="EMBL/GenBank/DDBJ databases">
        <title>Phylogenetic diversity of female urinary microbiome.</title>
        <authorList>
            <person name="Thomas-White K."/>
            <person name="Wolfe A.J."/>
        </authorList>
    </citation>
    <scope>NUCLEOTIDE SEQUENCE [LARGE SCALE GENOMIC DNA]</scope>
    <source>
        <strain evidence="10 11">UMB0844</strain>
    </source>
</reference>
<feature type="transmembrane region" description="Helical" evidence="9">
    <location>
        <begin position="139"/>
        <end position="161"/>
    </location>
</feature>
<keyword evidence="11" id="KW-1185">Reference proteome</keyword>
<dbReference type="NCBIfam" id="NF008315">
    <property type="entry name" value="PRK11103.1"/>
    <property type="match status" value="1"/>
</dbReference>
<keyword evidence="8 9" id="KW-0472">Membrane</keyword>
<dbReference type="Pfam" id="PF03613">
    <property type="entry name" value="EIID-AGA"/>
    <property type="match status" value="1"/>
</dbReference>
<evidence type="ECO:0000313" key="11">
    <source>
        <dbReference type="Proteomes" id="UP000234775"/>
    </source>
</evidence>
<name>A0A2I1K5C7_9LACT</name>
<protein>
    <submittedName>
        <fullName evidence="10">PTS mannose transporter subunit IID</fullName>
    </submittedName>
</protein>
<keyword evidence="6 9" id="KW-0812">Transmembrane</keyword>
<evidence type="ECO:0000256" key="2">
    <source>
        <dbReference type="ARBA" id="ARBA00022448"/>
    </source>
</evidence>
<feature type="transmembrane region" description="Helical" evidence="9">
    <location>
        <begin position="247"/>
        <end position="265"/>
    </location>
</feature>
<feature type="transmembrane region" description="Helical" evidence="9">
    <location>
        <begin position="272"/>
        <end position="290"/>
    </location>
</feature>
<feature type="transmembrane region" description="Helical" evidence="9">
    <location>
        <begin position="197"/>
        <end position="217"/>
    </location>
</feature>
<dbReference type="GO" id="GO:0009401">
    <property type="term" value="P:phosphoenolpyruvate-dependent sugar phosphotransferase system"/>
    <property type="evidence" value="ECO:0007669"/>
    <property type="project" value="UniProtKB-KW"/>
</dbReference>
<proteinExistence type="predicted"/>
<evidence type="ECO:0000256" key="5">
    <source>
        <dbReference type="ARBA" id="ARBA00022683"/>
    </source>
</evidence>
<dbReference type="AlphaFoldDB" id="A0A2I1K5C7"/>
<evidence type="ECO:0000256" key="8">
    <source>
        <dbReference type="ARBA" id="ARBA00023136"/>
    </source>
</evidence>
<evidence type="ECO:0000256" key="9">
    <source>
        <dbReference type="SAM" id="Phobius"/>
    </source>
</evidence>